<organism evidence="4 5">
    <name type="scientific">Vibrio anguillarum</name>
    <name type="common">Listonella anguillarum</name>
    <dbReference type="NCBI Taxonomy" id="55601"/>
    <lineage>
        <taxon>Bacteria</taxon>
        <taxon>Pseudomonadati</taxon>
        <taxon>Pseudomonadota</taxon>
        <taxon>Gammaproteobacteria</taxon>
        <taxon>Vibrionales</taxon>
        <taxon>Vibrionaceae</taxon>
        <taxon>Vibrio</taxon>
    </lineage>
</organism>
<keyword evidence="2" id="KW-0081">Bacteriolytic enzyme</keyword>
<dbReference type="AlphaFoldDB" id="A0AAW4BGN1"/>
<feature type="domain" description="Pesticin C-terminal" evidence="3">
    <location>
        <begin position="1"/>
        <end position="82"/>
    </location>
</feature>
<dbReference type="InterPro" id="IPR023347">
    <property type="entry name" value="Lysozyme_dom_sf"/>
</dbReference>
<feature type="non-terminal residue" evidence="4">
    <location>
        <position position="1"/>
    </location>
</feature>
<evidence type="ECO:0000256" key="1">
    <source>
        <dbReference type="ARBA" id="ARBA00022529"/>
    </source>
</evidence>
<evidence type="ECO:0000259" key="3">
    <source>
        <dbReference type="Pfam" id="PF16754"/>
    </source>
</evidence>
<dbReference type="EMBL" id="SCLC01000377">
    <property type="protein sequence ID" value="MBF4436800.1"/>
    <property type="molecule type" value="Genomic_DNA"/>
</dbReference>
<proteinExistence type="predicted"/>
<dbReference type="Proteomes" id="UP000786185">
    <property type="component" value="Unassembled WGS sequence"/>
</dbReference>
<dbReference type="GO" id="GO:0042742">
    <property type="term" value="P:defense response to bacterium"/>
    <property type="evidence" value="ECO:0007669"/>
    <property type="project" value="UniProtKB-KW"/>
</dbReference>
<comment type="caution">
    <text evidence="4">The sequence shown here is derived from an EMBL/GenBank/DDBJ whole genome shotgun (WGS) entry which is preliminary data.</text>
</comment>
<reference evidence="4" key="1">
    <citation type="journal article" date="2021" name="PeerJ">
        <title>Analysis of 44 Vibrio anguillarum genomes reveals high genetic diversity.</title>
        <authorList>
            <person name="Hansen M.J."/>
            <person name="Dalsgaard I."/>
        </authorList>
    </citation>
    <scope>NUCLEOTIDE SEQUENCE</scope>
    <source>
        <strain evidence="4">850617-1/1</strain>
    </source>
</reference>
<evidence type="ECO:0000313" key="5">
    <source>
        <dbReference type="Proteomes" id="UP000786185"/>
    </source>
</evidence>
<dbReference type="GO" id="GO:0031640">
    <property type="term" value="P:killing of cells of another organism"/>
    <property type="evidence" value="ECO:0007669"/>
    <property type="project" value="UniProtKB-KW"/>
</dbReference>
<dbReference type="GO" id="GO:0003796">
    <property type="term" value="F:lysozyme activity"/>
    <property type="evidence" value="ECO:0007669"/>
    <property type="project" value="InterPro"/>
</dbReference>
<accession>A0AAW4BGN1</accession>
<keyword evidence="1" id="KW-0929">Antimicrobial</keyword>
<dbReference type="Gene3D" id="1.10.530.40">
    <property type="match status" value="1"/>
</dbReference>
<evidence type="ECO:0000256" key="2">
    <source>
        <dbReference type="ARBA" id="ARBA00022638"/>
    </source>
</evidence>
<dbReference type="InterPro" id="IPR031922">
    <property type="entry name" value="Pesticin_C"/>
</dbReference>
<sequence>AEAILIKNPLMVNDFELEILVSKVKKSETKRIVDLYNRISKTTKFECLPWQAQTVIASLSYQYGYLPSETENFWKQAIEQNWVEMYNNILCSCIFKQ</sequence>
<evidence type="ECO:0000313" key="4">
    <source>
        <dbReference type="EMBL" id="MBF4436800.1"/>
    </source>
</evidence>
<name>A0AAW4BGN1_VIBAN</name>
<dbReference type="Pfam" id="PF16754">
    <property type="entry name" value="Pesticin"/>
    <property type="match status" value="1"/>
</dbReference>
<protein>
    <recommendedName>
        <fullName evidence="3">Pesticin C-terminal domain-containing protein</fullName>
    </recommendedName>
</protein>
<gene>
    <name evidence="4" type="ORF">ERJ77_20370</name>
</gene>